<comment type="similarity">
    <text evidence="1">Belongs to the thaumatin family.</text>
</comment>
<dbReference type="Pfam" id="PF00314">
    <property type="entry name" value="Thaumatin"/>
    <property type="match status" value="1"/>
</dbReference>
<feature type="disulfide bond" evidence="3">
    <location>
        <begin position="213"/>
        <end position="223"/>
    </location>
</feature>
<feature type="disulfide bond" evidence="3">
    <location>
        <begin position="54"/>
        <end position="264"/>
    </location>
</feature>
<gene>
    <name evidence="4" type="ORF">CXB51_003096</name>
</gene>
<feature type="disulfide bond" evidence="3">
    <location>
        <begin position="170"/>
        <end position="253"/>
    </location>
</feature>
<sequence>MESSQKRLKAEIIRKKKKTQKQLVMEVQVIFALSLTIFFFHGAHSATFTFTNNCPYTVWPGTLTGQGPQLSSTGFELASKASLTLNVPAPWSGRIWGRTQCADTSGKFQCATGDCGSGQITCNGAGAIPPASLIEFTLAASAGQDFYDVSRVDGFNLPLSVIPKGGSAGCGATGCPANVNAACPPKLQVKGSDGGVIACRSACLAFNQPQYCCTGAYSQPSTCHPTQYSKIFKSQCPQAYSYAFDDKSSTFTCSGGANYLITFCP</sequence>
<dbReference type="Gene3D" id="2.60.110.10">
    <property type="entry name" value="Thaumatin"/>
    <property type="match status" value="1"/>
</dbReference>
<feature type="disulfide bond" evidence="3">
    <location>
        <begin position="203"/>
        <end position="212"/>
    </location>
</feature>
<protein>
    <recommendedName>
        <fullName evidence="6">Thaumatin-like protein</fullName>
    </recommendedName>
</protein>
<dbReference type="CDD" id="cd09218">
    <property type="entry name" value="TLP-PA"/>
    <property type="match status" value="1"/>
</dbReference>
<dbReference type="InterPro" id="IPR037176">
    <property type="entry name" value="Osmotin/thaumatin-like_sf"/>
</dbReference>
<dbReference type="PROSITE" id="PS51367">
    <property type="entry name" value="THAUMATIN_2"/>
    <property type="match status" value="1"/>
</dbReference>
<evidence type="ECO:0000256" key="3">
    <source>
        <dbReference type="PIRSR" id="PIRSR002703-1"/>
    </source>
</evidence>
<organism evidence="4 5">
    <name type="scientific">Gossypium anomalum</name>
    <dbReference type="NCBI Taxonomy" id="47600"/>
    <lineage>
        <taxon>Eukaryota</taxon>
        <taxon>Viridiplantae</taxon>
        <taxon>Streptophyta</taxon>
        <taxon>Embryophyta</taxon>
        <taxon>Tracheophyta</taxon>
        <taxon>Spermatophyta</taxon>
        <taxon>Magnoliopsida</taxon>
        <taxon>eudicotyledons</taxon>
        <taxon>Gunneridae</taxon>
        <taxon>Pentapetalae</taxon>
        <taxon>rosids</taxon>
        <taxon>malvids</taxon>
        <taxon>Malvales</taxon>
        <taxon>Malvaceae</taxon>
        <taxon>Malvoideae</taxon>
        <taxon>Gossypium</taxon>
    </lineage>
</organism>
<feature type="disulfide bond" evidence="3">
    <location>
        <begin position="101"/>
        <end position="110"/>
    </location>
</feature>
<dbReference type="PIRSF" id="PIRSF002703">
    <property type="entry name" value="Thaumatin"/>
    <property type="match status" value="1"/>
</dbReference>
<comment type="caution">
    <text evidence="4">The sequence shown here is derived from an EMBL/GenBank/DDBJ whole genome shotgun (WGS) entry which is preliminary data.</text>
</comment>
<dbReference type="PROSITE" id="PS00316">
    <property type="entry name" value="THAUMATIN_1"/>
    <property type="match status" value="1"/>
</dbReference>
<dbReference type="AlphaFoldDB" id="A0A8J5Z1Y2"/>
<dbReference type="SUPFAM" id="SSF49870">
    <property type="entry name" value="Osmotin, thaumatin-like protein"/>
    <property type="match status" value="1"/>
</dbReference>
<dbReference type="EMBL" id="JAHUZN010000002">
    <property type="protein sequence ID" value="KAG8500988.1"/>
    <property type="molecule type" value="Genomic_DNA"/>
</dbReference>
<evidence type="ECO:0000256" key="1">
    <source>
        <dbReference type="ARBA" id="ARBA00010607"/>
    </source>
</evidence>
<dbReference type="FunFam" id="2.60.110.10:FF:000002">
    <property type="entry name" value="Thaumatin-like protein 1a"/>
    <property type="match status" value="1"/>
</dbReference>
<reference evidence="4 5" key="1">
    <citation type="journal article" date="2021" name="bioRxiv">
        <title>The Gossypium anomalum genome as a resource for cotton improvement and evolutionary analysis of hybrid incompatibility.</title>
        <authorList>
            <person name="Grover C.E."/>
            <person name="Yuan D."/>
            <person name="Arick M.A."/>
            <person name="Miller E.R."/>
            <person name="Hu G."/>
            <person name="Peterson D.G."/>
            <person name="Wendel J.F."/>
            <person name="Udall J.A."/>
        </authorList>
    </citation>
    <scope>NUCLEOTIDE SEQUENCE [LARGE SCALE GENOMIC DNA]</scope>
    <source>
        <strain evidence="4">JFW-Udall</strain>
        <tissue evidence="4">Leaf</tissue>
    </source>
</reference>
<keyword evidence="5" id="KW-1185">Reference proteome</keyword>
<dbReference type="Proteomes" id="UP000701853">
    <property type="component" value="Chromosome 2"/>
</dbReference>
<dbReference type="OrthoDB" id="430315at2759"/>
<dbReference type="PRINTS" id="PR00347">
    <property type="entry name" value="THAUMATIN"/>
</dbReference>
<dbReference type="PANTHER" id="PTHR31048">
    <property type="entry name" value="OS03G0233200 PROTEIN"/>
    <property type="match status" value="1"/>
</dbReference>
<dbReference type="InterPro" id="IPR001938">
    <property type="entry name" value="Thaumatin"/>
</dbReference>
<proteinExistence type="inferred from homology"/>
<feature type="disulfide bond" evidence="3">
    <location>
        <begin position="115"/>
        <end position="122"/>
    </location>
</feature>
<evidence type="ECO:0000313" key="4">
    <source>
        <dbReference type="EMBL" id="KAG8500988.1"/>
    </source>
</evidence>
<feature type="disulfide bond" evidence="3">
    <location>
        <begin position="175"/>
        <end position="236"/>
    </location>
</feature>
<evidence type="ECO:0008006" key="6">
    <source>
        <dbReference type="Google" id="ProtNLM"/>
    </source>
</evidence>
<evidence type="ECO:0000313" key="5">
    <source>
        <dbReference type="Proteomes" id="UP000701853"/>
    </source>
</evidence>
<feature type="disulfide bond" evidence="3">
    <location>
        <begin position="183"/>
        <end position="199"/>
    </location>
</feature>
<keyword evidence="2 3" id="KW-1015">Disulfide bond</keyword>
<dbReference type="InterPro" id="IPR017949">
    <property type="entry name" value="Thaumatin_CS"/>
</dbReference>
<accession>A0A8J5Z1Y2</accession>
<dbReference type="SMART" id="SM00205">
    <property type="entry name" value="THN"/>
    <property type="match status" value="1"/>
</dbReference>
<name>A0A8J5Z1Y2_9ROSI</name>
<evidence type="ECO:0000256" key="2">
    <source>
        <dbReference type="ARBA" id="ARBA00023157"/>
    </source>
</evidence>